<dbReference type="Gene3D" id="1.10.10.10">
    <property type="entry name" value="Winged helix-like DNA-binding domain superfamily/Winged helix DNA-binding domain"/>
    <property type="match status" value="1"/>
</dbReference>
<dbReference type="RefSeq" id="WP_021827969.1">
    <property type="nucleotide sequence ID" value="NZ_AWTR02000068.1"/>
</dbReference>
<dbReference type="EMBL" id="AWTR02000068">
    <property type="protein sequence ID" value="ETZ07049.1"/>
    <property type="molecule type" value="Genomic_DNA"/>
</dbReference>
<dbReference type="InterPro" id="IPR036388">
    <property type="entry name" value="WH-like_DNA-bd_sf"/>
</dbReference>
<organism evidence="2 3">
    <name type="scientific">Holospora obtusa F1</name>
    <dbReference type="NCBI Taxonomy" id="1399147"/>
    <lineage>
        <taxon>Bacteria</taxon>
        <taxon>Pseudomonadati</taxon>
        <taxon>Pseudomonadota</taxon>
        <taxon>Alphaproteobacteria</taxon>
        <taxon>Holosporales</taxon>
        <taxon>Holosporaceae</taxon>
        <taxon>Holospora</taxon>
    </lineage>
</organism>
<keyword evidence="3" id="KW-1185">Reference proteome</keyword>
<dbReference type="AlphaFoldDB" id="W6TEC9"/>
<accession>W6TEC9</accession>
<dbReference type="InterPro" id="IPR009057">
    <property type="entry name" value="Homeodomain-like_sf"/>
</dbReference>
<dbReference type="InterPro" id="IPR002622">
    <property type="entry name" value="Transposase_14"/>
</dbReference>
<gene>
    <name evidence="2" type="ORF">P618_200768</name>
</gene>
<sequence length="96" mass="11123">MSTRPYSIDLREKIINFIKSADSQKEASRVFGINKMTLNRWHLHYKSKGHFYPKIRLDAKPTIEKESFIQYATNHPDARSENIAGEFGMSVSGARY</sequence>
<evidence type="ECO:0000313" key="2">
    <source>
        <dbReference type="EMBL" id="ETZ07049.1"/>
    </source>
</evidence>
<dbReference type="Pfam" id="PF01710">
    <property type="entry name" value="HTH_Tnp_IS630"/>
    <property type="match status" value="1"/>
</dbReference>
<name>W6TEC9_HOLOB</name>
<evidence type="ECO:0000313" key="3">
    <source>
        <dbReference type="Proteomes" id="UP000019112"/>
    </source>
</evidence>
<proteinExistence type="predicted"/>
<evidence type="ECO:0000259" key="1">
    <source>
        <dbReference type="Pfam" id="PF01710"/>
    </source>
</evidence>
<comment type="caution">
    <text evidence="2">The sequence shown here is derived from an EMBL/GenBank/DDBJ whole genome shotgun (WGS) entry which is preliminary data.</text>
</comment>
<reference evidence="2 3" key="1">
    <citation type="journal article" date="2014" name="FEMS Microbiol. Lett.">
        <title>Draft genome sequences of three Holospora species (Holospora obtusa, Holospora undulata, and Holospora elegans), endonuclear symbiotic bacteria of the ciliate Paramecium caudatum.</title>
        <authorList>
            <person name="Dohra H."/>
            <person name="Tanaka K."/>
            <person name="Suzuki T."/>
            <person name="Fujishima M."/>
            <person name="Suzuki H."/>
        </authorList>
    </citation>
    <scope>NUCLEOTIDE SEQUENCE [LARGE SCALE GENOMIC DNA]</scope>
    <source>
        <strain evidence="2 3">F1</strain>
    </source>
</reference>
<feature type="domain" description="Transposase Synechocystis PCC 6803" evidence="1">
    <location>
        <begin position="6"/>
        <end position="94"/>
    </location>
</feature>
<protein>
    <submittedName>
        <fullName evidence="2">Transposase</fullName>
    </submittedName>
</protein>
<dbReference type="SUPFAM" id="SSF46689">
    <property type="entry name" value="Homeodomain-like"/>
    <property type="match status" value="1"/>
</dbReference>
<dbReference type="Proteomes" id="UP000019112">
    <property type="component" value="Unassembled WGS sequence"/>
</dbReference>
<dbReference type="OrthoDB" id="9809060at2"/>